<dbReference type="AlphaFoldDB" id="R7UX24"/>
<evidence type="ECO:0000256" key="1">
    <source>
        <dbReference type="SAM" id="MobiDB-lite"/>
    </source>
</evidence>
<dbReference type="EMBL" id="KB299468">
    <property type="protein sequence ID" value="ELU07956.1"/>
    <property type="molecule type" value="Genomic_DNA"/>
</dbReference>
<gene>
    <name evidence="2" type="ORF">CAPTEDRAFT_207267</name>
</gene>
<protein>
    <submittedName>
        <fullName evidence="2 3">Uncharacterized protein</fullName>
    </submittedName>
</protein>
<feature type="region of interest" description="Disordered" evidence="1">
    <location>
        <begin position="1"/>
        <end position="46"/>
    </location>
</feature>
<evidence type="ECO:0000313" key="3">
    <source>
        <dbReference type="EnsemblMetazoa" id="CapteP207267"/>
    </source>
</evidence>
<name>R7UX24_CAPTE</name>
<keyword evidence="4" id="KW-1185">Reference proteome</keyword>
<reference evidence="3" key="3">
    <citation type="submission" date="2015-06" db="UniProtKB">
        <authorList>
            <consortium name="EnsemblMetazoa"/>
        </authorList>
    </citation>
    <scope>IDENTIFICATION</scope>
</reference>
<evidence type="ECO:0000313" key="4">
    <source>
        <dbReference type="Proteomes" id="UP000014760"/>
    </source>
</evidence>
<sequence length="112" mass="12980">METKHNADFSIARILGETKPKNEDIESESESGRTDEPGPSSYQIAHPLPETDLQDMFNPNLWSYYTQSFINKQIFGLNGNQSEIQFKNYNELEVRQTFAPNWFPNHLIINSK</sequence>
<dbReference type="Proteomes" id="UP000014760">
    <property type="component" value="Unassembled WGS sequence"/>
</dbReference>
<accession>R7UX24</accession>
<feature type="compositionally biased region" description="Basic and acidic residues" evidence="1">
    <location>
        <begin position="16"/>
        <end position="36"/>
    </location>
</feature>
<reference evidence="4" key="1">
    <citation type="submission" date="2012-12" db="EMBL/GenBank/DDBJ databases">
        <authorList>
            <person name="Hellsten U."/>
            <person name="Grimwood J."/>
            <person name="Chapman J.A."/>
            <person name="Shapiro H."/>
            <person name="Aerts A."/>
            <person name="Otillar R.P."/>
            <person name="Terry A.Y."/>
            <person name="Boore J.L."/>
            <person name="Simakov O."/>
            <person name="Marletaz F."/>
            <person name="Cho S.-J."/>
            <person name="Edsinger-Gonzales E."/>
            <person name="Havlak P."/>
            <person name="Kuo D.-H."/>
            <person name="Larsson T."/>
            <person name="Lv J."/>
            <person name="Arendt D."/>
            <person name="Savage R."/>
            <person name="Osoegawa K."/>
            <person name="de Jong P."/>
            <person name="Lindberg D.R."/>
            <person name="Seaver E.C."/>
            <person name="Weisblat D.A."/>
            <person name="Putnam N.H."/>
            <person name="Grigoriev I.V."/>
            <person name="Rokhsar D.S."/>
        </authorList>
    </citation>
    <scope>NUCLEOTIDE SEQUENCE</scope>
    <source>
        <strain evidence="4">I ESC-2004</strain>
    </source>
</reference>
<reference evidence="2 4" key="2">
    <citation type="journal article" date="2013" name="Nature">
        <title>Insights into bilaterian evolution from three spiralian genomes.</title>
        <authorList>
            <person name="Simakov O."/>
            <person name="Marletaz F."/>
            <person name="Cho S.J."/>
            <person name="Edsinger-Gonzales E."/>
            <person name="Havlak P."/>
            <person name="Hellsten U."/>
            <person name="Kuo D.H."/>
            <person name="Larsson T."/>
            <person name="Lv J."/>
            <person name="Arendt D."/>
            <person name="Savage R."/>
            <person name="Osoegawa K."/>
            <person name="de Jong P."/>
            <person name="Grimwood J."/>
            <person name="Chapman J.A."/>
            <person name="Shapiro H."/>
            <person name="Aerts A."/>
            <person name="Otillar R.P."/>
            <person name="Terry A.Y."/>
            <person name="Boore J.L."/>
            <person name="Grigoriev I.V."/>
            <person name="Lindberg D.R."/>
            <person name="Seaver E.C."/>
            <person name="Weisblat D.A."/>
            <person name="Putnam N.H."/>
            <person name="Rokhsar D.S."/>
        </authorList>
    </citation>
    <scope>NUCLEOTIDE SEQUENCE</scope>
    <source>
        <strain evidence="2 4">I ESC-2004</strain>
    </source>
</reference>
<dbReference type="EnsemblMetazoa" id="CapteT207267">
    <property type="protein sequence ID" value="CapteP207267"/>
    <property type="gene ID" value="CapteG207267"/>
</dbReference>
<dbReference type="HOGENOM" id="CLU_2148215_0_0_1"/>
<dbReference type="EMBL" id="AMQN01006887">
    <property type="status" value="NOT_ANNOTATED_CDS"/>
    <property type="molecule type" value="Genomic_DNA"/>
</dbReference>
<organism evidence="2">
    <name type="scientific">Capitella teleta</name>
    <name type="common">Polychaete worm</name>
    <dbReference type="NCBI Taxonomy" id="283909"/>
    <lineage>
        <taxon>Eukaryota</taxon>
        <taxon>Metazoa</taxon>
        <taxon>Spiralia</taxon>
        <taxon>Lophotrochozoa</taxon>
        <taxon>Annelida</taxon>
        <taxon>Polychaeta</taxon>
        <taxon>Sedentaria</taxon>
        <taxon>Scolecida</taxon>
        <taxon>Capitellidae</taxon>
        <taxon>Capitella</taxon>
    </lineage>
</organism>
<evidence type="ECO:0000313" key="2">
    <source>
        <dbReference type="EMBL" id="ELU07956.1"/>
    </source>
</evidence>
<proteinExistence type="predicted"/>